<dbReference type="Gene3D" id="3.10.450.50">
    <property type="match status" value="1"/>
</dbReference>
<dbReference type="InterPro" id="IPR032710">
    <property type="entry name" value="NTF2-like_dom_sf"/>
</dbReference>
<accession>I3ZEH3</accession>
<dbReference type="GO" id="GO:0030638">
    <property type="term" value="P:polyketide metabolic process"/>
    <property type="evidence" value="ECO:0007669"/>
    <property type="project" value="InterPro"/>
</dbReference>
<dbReference type="STRING" id="926566.Terro_1332"/>
<dbReference type="AlphaFoldDB" id="I3ZEH3"/>
<proteinExistence type="predicted"/>
<dbReference type="InterPro" id="IPR009959">
    <property type="entry name" value="Cyclase_SnoaL-like"/>
</dbReference>
<evidence type="ECO:0000313" key="2">
    <source>
        <dbReference type="Proteomes" id="UP000006056"/>
    </source>
</evidence>
<keyword evidence="2" id="KW-1185">Reference proteome</keyword>
<dbReference type="Proteomes" id="UP000006056">
    <property type="component" value="Chromosome"/>
</dbReference>
<dbReference type="eggNOG" id="COG5485">
    <property type="taxonomic scope" value="Bacteria"/>
</dbReference>
<organism evidence="1 2">
    <name type="scientific">Terriglobus roseus (strain DSM 18391 / NRRL B-41598 / KBS 63)</name>
    <dbReference type="NCBI Taxonomy" id="926566"/>
    <lineage>
        <taxon>Bacteria</taxon>
        <taxon>Pseudomonadati</taxon>
        <taxon>Acidobacteriota</taxon>
        <taxon>Terriglobia</taxon>
        <taxon>Terriglobales</taxon>
        <taxon>Acidobacteriaceae</taxon>
        <taxon>Terriglobus</taxon>
    </lineage>
</organism>
<gene>
    <name evidence="1" type="ordered locus">Terro_1332</name>
</gene>
<protein>
    <submittedName>
        <fullName evidence="1">Putative ester cyclase</fullName>
    </submittedName>
</protein>
<dbReference type="OrthoDB" id="122195at2"/>
<name>I3ZEH3_TERRK</name>
<reference evidence="1 2" key="1">
    <citation type="submission" date="2012-06" db="EMBL/GenBank/DDBJ databases">
        <title>Complete genome of Terriglobus roseus DSM 18391.</title>
        <authorList>
            <consortium name="US DOE Joint Genome Institute (JGI-PGF)"/>
            <person name="Lucas S."/>
            <person name="Copeland A."/>
            <person name="Lapidus A."/>
            <person name="Glavina del Rio T."/>
            <person name="Dalin E."/>
            <person name="Tice H."/>
            <person name="Bruce D."/>
            <person name="Goodwin L."/>
            <person name="Pitluck S."/>
            <person name="Peters L."/>
            <person name="Mikhailova N."/>
            <person name="Munk A.C.C."/>
            <person name="Kyrpides N."/>
            <person name="Mavromatis K."/>
            <person name="Ivanova N."/>
            <person name="Brettin T."/>
            <person name="Detter J.C."/>
            <person name="Han C."/>
            <person name="Larimer F."/>
            <person name="Land M."/>
            <person name="Hauser L."/>
            <person name="Markowitz V."/>
            <person name="Cheng J.-F."/>
            <person name="Hugenholtz P."/>
            <person name="Woyke T."/>
            <person name="Wu D."/>
            <person name="Brambilla E."/>
            <person name="Klenk H.-P."/>
            <person name="Eisen J.A."/>
        </authorList>
    </citation>
    <scope>NUCLEOTIDE SEQUENCE [LARGE SCALE GENOMIC DNA]</scope>
    <source>
        <strain evidence="2">DSM 18391 / NRRL B-41598 / KBS 63</strain>
    </source>
</reference>
<dbReference type="KEGG" id="trs:Terro_1332"/>
<dbReference type="EMBL" id="CP003379">
    <property type="protein sequence ID" value="AFL87641.1"/>
    <property type="molecule type" value="Genomic_DNA"/>
</dbReference>
<dbReference type="SUPFAM" id="SSF54427">
    <property type="entry name" value="NTF2-like"/>
    <property type="match status" value="1"/>
</dbReference>
<sequence>MQDVRELTHRWFEEVWNQGRLDTVDELLASNAQAHGFPDANSVQDAAGFRATVVQLHEAFPKIHLKVEDVFVEGNKSAVRWTAAMHASKDASDAPAELSGFATAEWSNGQIVKAWNFVDMAPAVRKMQEISAL</sequence>
<dbReference type="RefSeq" id="WP_014785210.1">
    <property type="nucleotide sequence ID" value="NC_018014.1"/>
</dbReference>
<dbReference type="Pfam" id="PF07366">
    <property type="entry name" value="SnoaL"/>
    <property type="match status" value="1"/>
</dbReference>
<dbReference type="HOGENOM" id="CLU_100997_5_1_0"/>
<evidence type="ECO:0000313" key="1">
    <source>
        <dbReference type="EMBL" id="AFL87641.1"/>
    </source>
</evidence>